<feature type="transmembrane region" description="Helical" evidence="1">
    <location>
        <begin position="178"/>
        <end position="197"/>
    </location>
</feature>
<dbReference type="EMBL" id="ML993946">
    <property type="protein sequence ID" value="KAF2202176.1"/>
    <property type="molecule type" value="Genomic_DNA"/>
</dbReference>
<comment type="caution">
    <text evidence="3">The sequence shown here is derived from an EMBL/GenBank/DDBJ whole genome shotgun (WGS) entry which is preliminary data.</text>
</comment>
<dbReference type="InterPro" id="IPR045338">
    <property type="entry name" value="DUF6535"/>
</dbReference>
<feature type="domain" description="DUF6535" evidence="2">
    <location>
        <begin position="100"/>
        <end position="192"/>
    </location>
</feature>
<proteinExistence type="predicted"/>
<keyword evidence="1" id="KW-0812">Transmembrane</keyword>
<feature type="transmembrane region" description="Helical" evidence="1">
    <location>
        <begin position="209"/>
        <end position="232"/>
    </location>
</feature>
<evidence type="ECO:0000313" key="4">
    <source>
        <dbReference type="Proteomes" id="UP000799536"/>
    </source>
</evidence>
<protein>
    <recommendedName>
        <fullName evidence="2">DUF6535 domain-containing protein</fullName>
    </recommendedName>
</protein>
<name>A0A9P4MT54_9PLEO</name>
<dbReference type="Proteomes" id="UP000799536">
    <property type="component" value="Unassembled WGS sequence"/>
</dbReference>
<evidence type="ECO:0000313" key="3">
    <source>
        <dbReference type="EMBL" id="KAF2202176.1"/>
    </source>
</evidence>
<reference evidence="3" key="1">
    <citation type="journal article" date="2020" name="Stud. Mycol.">
        <title>101 Dothideomycetes genomes: a test case for predicting lifestyles and emergence of pathogens.</title>
        <authorList>
            <person name="Haridas S."/>
            <person name="Albert R."/>
            <person name="Binder M."/>
            <person name="Bloem J."/>
            <person name="Labutti K."/>
            <person name="Salamov A."/>
            <person name="Andreopoulos B."/>
            <person name="Baker S."/>
            <person name="Barry K."/>
            <person name="Bills G."/>
            <person name="Bluhm B."/>
            <person name="Cannon C."/>
            <person name="Castanera R."/>
            <person name="Culley D."/>
            <person name="Daum C."/>
            <person name="Ezra D."/>
            <person name="Gonzalez J."/>
            <person name="Henrissat B."/>
            <person name="Kuo A."/>
            <person name="Liang C."/>
            <person name="Lipzen A."/>
            <person name="Lutzoni F."/>
            <person name="Magnuson J."/>
            <person name="Mondo S."/>
            <person name="Nolan M."/>
            <person name="Ohm R."/>
            <person name="Pangilinan J."/>
            <person name="Park H.-J."/>
            <person name="Ramirez L."/>
            <person name="Alfaro M."/>
            <person name="Sun H."/>
            <person name="Tritt A."/>
            <person name="Yoshinaga Y."/>
            <person name="Zwiers L.-H."/>
            <person name="Turgeon B."/>
            <person name="Goodwin S."/>
            <person name="Spatafora J."/>
            <person name="Crous P."/>
            <person name="Grigoriev I."/>
        </authorList>
    </citation>
    <scope>NUCLEOTIDE SEQUENCE</scope>
    <source>
        <strain evidence="3">ATCC 74209</strain>
    </source>
</reference>
<evidence type="ECO:0000259" key="2">
    <source>
        <dbReference type="Pfam" id="PF20153"/>
    </source>
</evidence>
<feature type="transmembrane region" description="Helical" evidence="1">
    <location>
        <begin position="99"/>
        <end position="118"/>
    </location>
</feature>
<dbReference type="Pfam" id="PF20153">
    <property type="entry name" value="DUF6535"/>
    <property type="match status" value="1"/>
</dbReference>
<keyword evidence="4" id="KW-1185">Reference proteome</keyword>
<accession>A0A9P4MT54</accession>
<keyword evidence="1" id="KW-0472">Membrane</keyword>
<keyword evidence="1" id="KW-1133">Transmembrane helix</keyword>
<organism evidence="3 4">
    <name type="scientific">Delitschia confertaspora ATCC 74209</name>
    <dbReference type="NCBI Taxonomy" id="1513339"/>
    <lineage>
        <taxon>Eukaryota</taxon>
        <taxon>Fungi</taxon>
        <taxon>Dikarya</taxon>
        <taxon>Ascomycota</taxon>
        <taxon>Pezizomycotina</taxon>
        <taxon>Dothideomycetes</taxon>
        <taxon>Pleosporomycetidae</taxon>
        <taxon>Pleosporales</taxon>
        <taxon>Delitschiaceae</taxon>
        <taxon>Delitschia</taxon>
    </lineage>
</organism>
<evidence type="ECO:0000256" key="1">
    <source>
        <dbReference type="SAM" id="Phobius"/>
    </source>
</evidence>
<feature type="transmembrane region" description="Helical" evidence="1">
    <location>
        <begin position="12"/>
        <end position="32"/>
    </location>
</feature>
<dbReference type="OrthoDB" id="630895at2759"/>
<gene>
    <name evidence="3" type="ORF">GQ43DRAFT_471103</name>
</gene>
<sequence length="276" mass="32189">MAEDTTTQSALFLKTWLELLLHAVVCILTAPYRRTFTLYTWKPLKQMREVDGDRRLFVMRAKQFKEEKYWELQSVQVASSLCTGATLAVISWTKFPHPIWAAEALWFCSLICSIWAVITSIQTRSLLDDLPDKENLNNGMTECDFKRTRKVILRYSRSPGLAHWVMMFLWQFPSMTMSYAWCTFLLGLTVYVCTPFVRYEGWDAHAKIAVIYLSVGSLCFFSYLFSCVFVYAGERDYERSLAERLFETAGIRVSEMLTGEREVPENERSRKRPSLF</sequence>
<dbReference type="AlphaFoldDB" id="A0A9P4MT54"/>